<feature type="compositionally biased region" description="Low complexity" evidence="1">
    <location>
        <begin position="8"/>
        <end position="79"/>
    </location>
</feature>
<sequence>MGPPPTPSRAASTSLPPGISPSSSTPASTSTADETQAQQQPTPAPASASATPGTGPGPQTDGATSGHPLLLPPSSSSSSTVNERGERTTTLEINGGAVALDHLGPMVIGRDGTISRIANWAELTAVERDNTLRVLGRRNQLRIASLLRDQEQQEQK</sequence>
<comment type="caution">
    <text evidence="2">The sequence shown here is derived from an EMBL/GenBank/DDBJ whole genome shotgun (WGS) entry which is preliminary data.</text>
</comment>
<dbReference type="EMBL" id="JAULSO010000004">
    <property type="protein sequence ID" value="KAK3683907.1"/>
    <property type="molecule type" value="Genomic_DNA"/>
</dbReference>
<feature type="region of interest" description="Disordered" evidence="1">
    <location>
        <begin position="1"/>
        <end position="96"/>
    </location>
</feature>
<dbReference type="PANTHER" id="PTHR39474:SF1">
    <property type="entry name" value="FUNGAL SPECIFIC TRANSCRIPTION FACTOR"/>
    <property type="match status" value="1"/>
</dbReference>
<keyword evidence="3" id="KW-1185">Reference proteome</keyword>
<reference evidence="2" key="2">
    <citation type="submission" date="2023-06" db="EMBL/GenBank/DDBJ databases">
        <authorList>
            <consortium name="Lawrence Berkeley National Laboratory"/>
            <person name="Haridas S."/>
            <person name="Hensen N."/>
            <person name="Bonometti L."/>
            <person name="Westerberg I."/>
            <person name="Brannstrom I.O."/>
            <person name="Guillou S."/>
            <person name="Cros-Aarteil S."/>
            <person name="Calhoun S."/>
            <person name="Kuo A."/>
            <person name="Mondo S."/>
            <person name="Pangilinan J."/>
            <person name="Riley R."/>
            <person name="Labutti K."/>
            <person name="Andreopoulos B."/>
            <person name="Lipzen A."/>
            <person name="Chen C."/>
            <person name="Yanf M."/>
            <person name="Daum C."/>
            <person name="Ng V."/>
            <person name="Clum A."/>
            <person name="Steindorff A."/>
            <person name="Ohm R."/>
            <person name="Martin F."/>
            <person name="Silar P."/>
            <person name="Natvig D."/>
            <person name="Lalanne C."/>
            <person name="Gautier V."/>
            <person name="Ament-Velasquez S.L."/>
            <person name="Kruys A."/>
            <person name="Hutchinson M.I."/>
            <person name="Powell A.J."/>
            <person name="Barry K."/>
            <person name="Miller A.N."/>
            <person name="Grigoriev I.V."/>
            <person name="Debuchy R."/>
            <person name="Gladieux P."/>
            <person name="Thoren M.H."/>
            <person name="Johannesson H."/>
        </authorList>
    </citation>
    <scope>NUCLEOTIDE SEQUENCE</scope>
    <source>
        <strain evidence="2">CBS 314.62</strain>
    </source>
</reference>
<protein>
    <submittedName>
        <fullName evidence="2">Uncharacterized protein</fullName>
    </submittedName>
</protein>
<dbReference type="AlphaFoldDB" id="A0AAE1C979"/>
<evidence type="ECO:0000313" key="3">
    <source>
        <dbReference type="Proteomes" id="UP001270362"/>
    </source>
</evidence>
<name>A0AAE1C979_9PEZI</name>
<proteinExistence type="predicted"/>
<accession>A0AAE1C979</accession>
<organism evidence="2 3">
    <name type="scientific">Podospora appendiculata</name>
    <dbReference type="NCBI Taxonomy" id="314037"/>
    <lineage>
        <taxon>Eukaryota</taxon>
        <taxon>Fungi</taxon>
        <taxon>Dikarya</taxon>
        <taxon>Ascomycota</taxon>
        <taxon>Pezizomycotina</taxon>
        <taxon>Sordariomycetes</taxon>
        <taxon>Sordariomycetidae</taxon>
        <taxon>Sordariales</taxon>
        <taxon>Podosporaceae</taxon>
        <taxon>Podospora</taxon>
    </lineage>
</organism>
<dbReference type="PANTHER" id="PTHR39474">
    <property type="entry name" value="UNNAMED PRODUCT"/>
    <property type="match status" value="1"/>
</dbReference>
<reference evidence="2" key="1">
    <citation type="journal article" date="2023" name="Mol. Phylogenet. Evol.">
        <title>Genome-scale phylogeny and comparative genomics of the fungal order Sordariales.</title>
        <authorList>
            <person name="Hensen N."/>
            <person name="Bonometti L."/>
            <person name="Westerberg I."/>
            <person name="Brannstrom I.O."/>
            <person name="Guillou S."/>
            <person name="Cros-Aarteil S."/>
            <person name="Calhoun S."/>
            <person name="Haridas S."/>
            <person name="Kuo A."/>
            <person name="Mondo S."/>
            <person name="Pangilinan J."/>
            <person name="Riley R."/>
            <person name="LaButti K."/>
            <person name="Andreopoulos B."/>
            <person name="Lipzen A."/>
            <person name="Chen C."/>
            <person name="Yan M."/>
            <person name="Daum C."/>
            <person name="Ng V."/>
            <person name="Clum A."/>
            <person name="Steindorff A."/>
            <person name="Ohm R.A."/>
            <person name="Martin F."/>
            <person name="Silar P."/>
            <person name="Natvig D.O."/>
            <person name="Lalanne C."/>
            <person name="Gautier V."/>
            <person name="Ament-Velasquez S.L."/>
            <person name="Kruys A."/>
            <person name="Hutchinson M.I."/>
            <person name="Powell A.J."/>
            <person name="Barry K."/>
            <person name="Miller A.N."/>
            <person name="Grigoriev I.V."/>
            <person name="Debuchy R."/>
            <person name="Gladieux P."/>
            <person name="Hiltunen Thoren M."/>
            <person name="Johannesson H."/>
        </authorList>
    </citation>
    <scope>NUCLEOTIDE SEQUENCE</scope>
    <source>
        <strain evidence="2">CBS 314.62</strain>
    </source>
</reference>
<evidence type="ECO:0000313" key="2">
    <source>
        <dbReference type="EMBL" id="KAK3683907.1"/>
    </source>
</evidence>
<evidence type="ECO:0000256" key="1">
    <source>
        <dbReference type="SAM" id="MobiDB-lite"/>
    </source>
</evidence>
<gene>
    <name evidence="2" type="ORF">B0T22DRAFT_443897</name>
</gene>
<dbReference type="Proteomes" id="UP001270362">
    <property type="component" value="Unassembled WGS sequence"/>
</dbReference>